<dbReference type="EMBL" id="CAQQ02032400">
    <property type="status" value="NOT_ANNOTATED_CDS"/>
    <property type="molecule type" value="Genomic_DNA"/>
</dbReference>
<feature type="domain" description="Transposable element P transposase-like RNase H C-terminal" evidence="1">
    <location>
        <begin position="116"/>
        <end position="145"/>
    </location>
</feature>
<dbReference type="EnsemblMetazoa" id="MESCA004043-RA">
    <property type="protein sequence ID" value="MESCA004043-PA"/>
    <property type="gene ID" value="MESCA004043"/>
</dbReference>
<dbReference type="Proteomes" id="UP000015102">
    <property type="component" value="Unassembled WGS sequence"/>
</dbReference>
<dbReference type="Pfam" id="PF21789">
    <property type="entry name" value="TNP-like_RNaseH_C"/>
    <property type="match status" value="1"/>
</dbReference>
<dbReference type="AlphaFoldDB" id="T1GKL7"/>
<accession>T1GKL7</accession>
<keyword evidence="3" id="KW-1185">Reference proteome</keyword>
<dbReference type="InterPro" id="IPR048367">
    <property type="entry name" value="TNP-like_RNaseH_C"/>
</dbReference>
<organism evidence="2 3">
    <name type="scientific">Megaselia scalaris</name>
    <name type="common">Humpbacked fly</name>
    <name type="synonym">Phora scalaris</name>
    <dbReference type="NCBI Taxonomy" id="36166"/>
    <lineage>
        <taxon>Eukaryota</taxon>
        <taxon>Metazoa</taxon>
        <taxon>Ecdysozoa</taxon>
        <taxon>Arthropoda</taxon>
        <taxon>Hexapoda</taxon>
        <taxon>Insecta</taxon>
        <taxon>Pterygota</taxon>
        <taxon>Neoptera</taxon>
        <taxon>Endopterygota</taxon>
        <taxon>Diptera</taxon>
        <taxon>Brachycera</taxon>
        <taxon>Muscomorpha</taxon>
        <taxon>Platypezoidea</taxon>
        <taxon>Phoridae</taxon>
        <taxon>Megaseliini</taxon>
        <taxon>Megaselia</taxon>
    </lineage>
</organism>
<reference evidence="3" key="1">
    <citation type="submission" date="2013-02" db="EMBL/GenBank/DDBJ databases">
        <authorList>
            <person name="Hughes D."/>
        </authorList>
    </citation>
    <scope>NUCLEOTIDE SEQUENCE</scope>
    <source>
        <strain>Durham</strain>
        <strain evidence="3">NC isolate 2 -- Noor lab</strain>
    </source>
</reference>
<evidence type="ECO:0000313" key="2">
    <source>
        <dbReference type="EnsemblMetazoa" id="MESCA004043-PA"/>
    </source>
</evidence>
<protein>
    <recommendedName>
        <fullName evidence="1">Transposable element P transposase-like RNase H C-terminal domain-containing protein</fullName>
    </recommendedName>
</protein>
<evidence type="ECO:0000313" key="3">
    <source>
        <dbReference type="Proteomes" id="UP000015102"/>
    </source>
</evidence>
<name>T1GKL7_MEGSC</name>
<sequence length="267" mass="31236">MKECCNQLYPGRQVLLPFQKGVIMNCNALPLLLNDLKKKYNVEYILTSRLNQGGGAKIIYAELEEYTDDQLELDEITHLAVYMAFRPRGKKALGGGGLLLNYLKKKYNVEYILTSRLNQDYLENMFGMIRASGSQHTHPTALEFTHRLRKYLLVFLTRFLKVDHENRPFLINPIDQESIYVFSDSPHNELHKITKEKDLNIAYKLTDAHLNVVGFQRQKVELADQLLKNSCDCIKESWDLMINWCCSNDWFDVFNSREPKKYSRERT</sequence>
<reference evidence="2" key="2">
    <citation type="submission" date="2015-06" db="UniProtKB">
        <authorList>
            <consortium name="EnsemblMetazoa"/>
        </authorList>
    </citation>
    <scope>IDENTIFICATION</scope>
</reference>
<evidence type="ECO:0000259" key="1">
    <source>
        <dbReference type="Pfam" id="PF21789"/>
    </source>
</evidence>
<proteinExistence type="predicted"/>
<dbReference type="HOGENOM" id="CLU_1043123_0_0_1"/>